<dbReference type="EMBL" id="JACCKB010000018">
    <property type="protein sequence ID" value="NYZ66843.1"/>
    <property type="molecule type" value="Genomic_DNA"/>
</dbReference>
<dbReference type="Gene3D" id="1.10.287.540">
    <property type="entry name" value="Helix hairpin bin"/>
    <property type="match status" value="1"/>
</dbReference>
<dbReference type="PANTHER" id="PTHR39555:SF1">
    <property type="entry name" value="TYPE IV PILUS INNER MEMBRANE COMPONENT PILO"/>
    <property type="match status" value="1"/>
</dbReference>
<dbReference type="Gene3D" id="3.30.70.60">
    <property type="match status" value="1"/>
</dbReference>
<dbReference type="GO" id="GO:0043107">
    <property type="term" value="P:type IV pilus-dependent motility"/>
    <property type="evidence" value="ECO:0007669"/>
    <property type="project" value="InterPro"/>
</dbReference>
<dbReference type="InterPro" id="IPR014717">
    <property type="entry name" value="Transl_elong_EF1B/ribsomal_bS6"/>
</dbReference>
<keyword evidence="1" id="KW-0812">Transmembrane</keyword>
<dbReference type="Pfam" id="PF04350">
    <property type="entry name" value="PilO"/>
    <property type="match status" value="1"/>
</dbReference>
<keyword evidence="1" id="KW-1133">Transmembrane helix</keyword>
<sequence>MSFADSLKQLNELDPENIGSWPAFAKAFVVVILFVAAVGAGYYFHLSDLKKRYDTVQGEENTLKEQFRHKAFQAANLDAYKAQMVEMEKTFGALVKQLPSDTEVPGLLEDISRAGLGSGLYFNSIQLQPEKAQEFYVELPINISVRGNYHDLGNFVSSVASLPRIVTLHDFSIKPSADNVEILNMEIVAKTYRYHDKSGDASQ</sequence>
<dbReference type="AlphaFoldDB" id="A0A853I089"/>
<dbReference type="GO" id="GO:0043683">
    <property type="term" value="P:type IV pilus assembly"/>
    <property type="evidence" value="ECO:0007669"/>
    <property type="project" value="InterPro"/>
</dbReference>
<dbReference type="InterPro" id="IPR007445">
    <property type="entry name" value="PilO"/>
</dbReference>
<evidence type="ECO:0000313" key="3">
    <source>
        <dbReference type="Proteomes" id="UP000569732"/>
    </source>
</evidence>
<accession>A0A853I089</accession>
<dbReference type="Proteomes" id="UP000569732">
    <property type="component" value="Unassembled WGS sequence"/>
</dbReference>
<dbReference type="RefSeq" id="WP_180568869.1">
    <property type="nucleotide sequence ID" value="NZ_JACCKB010000018.1"/>
</dbReference>
<evidence type="ECO:0000256" key="1">
    <source>
        <dbReference type="SAM" id="Phobius"/>
    </source>
</evidence>
<name>A0A853I089_9GAMM</name>
<comment type="caution">
    <text evidence="2">The sequence shown here is derived from an EMBL/GenBank/DDBJ whole genome shotgun (WGS) entry which is preliminary data.</text>
</comment>
<organism evidence="2 3">
    <name type="scientific">Spartinivicinus marinus</name>
    <dbReference type="NCBI Taxonomy" id="2994442"/>
    <lineage>
        <taxon>Bacteria</taxon>
        <taxon>Pseudomonadati</taxon>
        <taxon>Pseudomonadota</taxon>
        <taxon>Gammaproteobacteria</taxon>
        <taxon>Oceanospirillales</taxon>
        <taxon>Zooshikellaceae</taxon>
        <taxon>Spartinivicinus</taxon>
    </lineage>
</organism>
<feature type="transmembrane region" description="Helical" evidence="1">
    <location>
        <begin position="23"/>
        <end position="44"/>
    </location>
</feature>
<dbReference type="PIRSF" id="PIRSF016482">
    <property type="entry name" value="PilO"/>
    <property type="match status" value="1"/>
</dbReference>
<gene>
    <name evidence="2" type="primary">pilO</name>
    <name evidence="2" type="ORF">H0A36_12550</name>
</gene>
<keyword evidence="3" id="KW-1185">Reference proteome</keyword>
<protein>
    <submittedName>
        <fullName evidence="2">Type 4a pilus biogenesis protein PilO</fullName>
    </submittedName>
</protein>
<evidence type="ECO:0000313" key="2">
    <source>
        <dbReference type="EMBL" id="NYZ66843.1"/>
    </source>
</evidence>
<keyword evidence="1" id="KW-0472">Membrane</keyword>
<proteinExistence type="predicted"/>
<reference evidence="2 3" key="1">
    <citation type="submission" date="2020-07" db="EMBL/GenBank/DDBJ databases">
        <title>Endozoicomonas sp. nov., isolated from sediment.</title>
        <authorList>
            <person name="Gu T."/>
        </authorList>
    </citation>
    <scope>NUCLEOTIDE SEQUENCE [LARGE SCALE GENOMIC DNA]</scope>
    <source>
        <strain evidence="2 3">SM1973</strain>
    </source>
</reference>
<dbReference type="PANTHER" id="PTHR39555">
    <property type="entry name" value="FIMBRIAL ASSEMBLY PROTEIN PILO-LIKE PROTEIN-RELATED"/>
    <property type="match status" value="1"/>
</dbReference>